<feature type="region of interest" description="Disordered" evidence="1">
    <location>
        <begin position="1"/>
        <end position="28"/>
    </location>
</feature>
<feature type="compositionally biased region" description="Basic and acidic residues" evidence="1">
    <location>
        <begin position="1"/>
        <end position="10"/>
    </location>
</feature>
<name>A0A8S8XFI1_9PROT</name>
<gene>
    <name evidence="2" type="ORF">TMPK1_29680</name>
</gene>
<dbReference type="Proteomes" id="UP000681075">
    <property type="component" value="Unassembled WGS sequence"/>
</dbReference>
<dbReference type="AlphaFoldDB" id="A0A8S8XFI1"/>
<dbReference type="SUPFAM" id="SSF101386">
    <property type="entry name" value="all-alpha NTP pyrophosphatases"/>
    <property type="match status" value="1"/>
</dbReference>
<proteinExistence type="predicted"/>
<sequence>MTLASDKESEASIQQWARDAFGPAPNPSRIAARANEEMAELLMAVNGDALVPAEIASECADIVIMMCRMADRLGFDLGHAVDEKMRINRARRWVVEDGVGKHVA</sequence>
<evidence type="ECO:0000313" key="3">
    <source>
        <dbReference type="Proteomes" id="UP000681075"/>
    </source>
</evidence>
<evidence type="ECO:0008006" key="4">
    <source>
        <dbReference type="Google" id="ProtNLM"/>
    </source>
</evidence>
<dbReference type="EMBL" id="BOPV01000001">
    <property type="protein sequence ID" value="GIL40731.1"/>
    <property type="molecule type" value="Genomic_DNA"/>
</dbReference>
<accession>A0A8S8XFI1</accession>
<reference evidence="2" key="1">
    <citation type="submission" date="2021-02" db="EMBL/GenBank/DDBJ databases">
        <title>Genome sequence of Rhodospirillales sp. strain TMPK1 isolated from soil.</title>
        <authorList>
            <person name="Nakai R."/>
            <person name="Kusada H."/>
            <person name="Tamaki H."/>
        </authorList>
    </citation>
    <scope>NUCLEOTIDE SEQUENCE</scope>
    <source>
        <strain evidence="2">TMPK1</strain>
    </source>
</reference>
<dbReference type="Gene3D" id="1.10.287.1080">
    <property type="entry name" value="MazG-like"/>
    <property type="match status" value="1"/>
</dbReference>
<comment type="caution">
    <text evidence="2">The sequence shown here is derived from an EMBL/GenBank/DDBJ whole genome shotgun (WGS) entry which is preliminary data.</text>
</comment>
<dbReference type="RefSeq" id="WP_420243914.1">
    <property type="nucleotide sequence ID" value="NZ_BOPV01000001.1"/>
</dbReference>
<evidence type="ECO:0000256" key="1">
    <source>
        <dbReference type="SAM" id="MobiDB-lite"/>
    </source>
</evidence>
<protein>
    <recommendedName>
        <fullName evidence="4">Nucleotide pyrophosphohydrolase</fullName>
    </recommendedName>
</protein>
<organism evidence="2 3">
    <name type="scientific">Roseiterribacter gracilis</name>
    <dbReference type="NCBI Taxonomy" id="2812848"/>
    <lineage>
        <taxon>Bacteria</taxon>
        <taxon>Pseudomonadati</taxon>
        <taxon>Pseudomonadota</taxon>
        <taxon>Alphaproteobacteria</taxon>
        <taxon>Rhodospirillales</taxon>
        <taxon>Roseiterribacteraceae</taxon>
        <taxon>Roseiterribacter</taxon>
    </lineage>
</organism>
<evidence type="ECO:0000313" key="2">
    <source>
        <dbReference type="EMBL" id="GIL40731.1"/>
    </source>
</evidence>
<keyword evidence="3" id="KW-1185">Reference proteome</keyword>